<dbReference type="Proteomes" id="UP001232156">
    <property type="component" value="Unassembled WGS sequence"/>
</dbReference>
<accession>A0ABU1D7Z7</accession>
<proteinExistence type="predicted"/>
<reference evidence="2 3" key="1">
    <citation type="submission" date="2023-08" db="EMBL/GenBank/DDBJ databases">
        <title>Alcaligenaceae gen. nov., a novel taxon isolated from the sludge of Yixing Pesticide Factory.</title>
        <authorList>
            <person name="Ruan L."/>
        </authorList>
    </citation>
    <scope>NUCLEOTIDE SEQUENCE [LARGE SCALE GENOMIC DNA]</scope>
    <source>
        <strain evidence="2 3">LG-2</strain>
    </source>
</reference>
<dbReference type="EMBL" id="JAUZQE010000028">
    <property type="protein sequence ID" value="MDR4126568.1"/>
    <property type="molecule type" value="Genomic_DNA"/>
</dbReference>
<keyword evidence="3" id="KW-1185">Reference proteome</keyword>
<keyword evidence="1" id="KW-0472">Membrane</keyword>
<comment type="caution">
    <text evidence="2">The sequence shown here is derived from an EMBL/GenBank/DDBJ whole genome shotgun (WGS) entry which is preliminary data.</text>
</comment>
<gene>
    <name evidence="2" type="ORF">Q8947_11315</name>
</gene>
<dbReference type="RefSeq" id="WP_165279823.1">
    <property type="nucleotide sequence ID" value="NZ_JAUZQE010000028.1"/>
</dbReference>
<organism evidence="2 3">
    <name type="scientific">Yanghanlia caeni</name>
    <dbReference type="NCBI Taxonomy" id="3064283"/>
    <lineage>
        <taxon>Bacteria</taxon>
        <taxon>Pseudomonadati</taxon>
        <taxon>Pseudomonadota</taxon>
        <taxon>Betaproteobacteria</taxon>
        <taxon>Burkholderiales</taxon>
        <taxon>Alcaligenaceae</taxon>
        <taxon>Yanghanlia</taxon>
    </lineage>
</organism>
<keyword evidence="1" id="KW-1133">Transmembrane helix</keyword>
<name>A0ABU1D7Z7_9BURK</name>
<evidence type="ECO:0008006" key="4">
    <source>
        <dbReference type="Google" id="ProtNLM"/>
    </source>
</evidence>
<evidence type="ECO:0000313" key="2">
    <source>
        <dbReference type="EMBL" id="MDR4126568.1"/>
    </source>
</evidence>
<protein>
    <recommendedName>
        <fullName evidence="4">Transmembrane protein</fullName>
    </recommendedName>
</protein>
<sequence length="122" mass="13410">MSQVFPQPEPESGLTLRKLTHLIYGLFALGLISAGFFGVATIAAIVLAYLKRSDAAGTVYAPHFDWIIATFWWGLLWFALSAIATFIFIGWLTGLIALVWVVYRVARGWLALFSGNSPTPGF</sequence>
<evidence type="ECO:0000256" key="1">
    <source>
        <dbReference type="SAM" id="Phobius"/>
    </source>
</evidence>
<keyword evidence="1" id="KW-0812">Transmembrane</keyword>
<feature type="transmembrane region" description="Helical" evidence="1">
    <location>
        <begin position="21"/>
        <end position="50"/>
    </location>
</feature>
<evidence type="ECO:0000313" key="3">
    <source>
        <dbReference type="Proteomes" id="UP001232156"/>
    </source>
</evidence>
<feature type="transmembrane region" description="Helical" evidence="1">
    <location>
        <begin position="70"/>
        <end position="103"/>
    </location>
</feature>